<dbReference type="InterPro" id="IPR022998">
    <property type="entry name" value="ThiamineP_synth_TenI"/>
</dbReference>
<evidence type="ECO:0000313" key="4">
    <source>
        <dbReference type="EMBL" id="KCZ63555.1"/>
    </source>
</evidence>
<dbReference type="Pfam" id="PF02581">
    <property type="entry name" value="TMP-TENI"/>
    <property type="match status" value="1"/>
</dbReference>
<dbReference type="RefSeq" id="WP_051602542.1">
    <property type="nucleotide sequence ID" value="NZ_AWFH01000006.1"/>
</dbReference>
<comment type="pathway">
    <text evidence="1">Cofactor biosynthesis; thiamine diphosphate biosynthesis.</text>
</comment>
<dbReference type="PANTHER" id="PTHR20857">
    <property type="entry name" value="THIAMINE-PHOSPHATE PYROPHOSPHORYLASE"/>
    <property type="match status" value="1"/>
</dbReference>
<dbReference type="EMBL" id="AWFH01000006">
    <property type="protein sequence ID" value="KCZ63555.1"/>
    <property type="molecule type" value="Genomic_DNA"/>
</dbReference>
<dbReference type="InterPro" id="IPR036206">
    <property type="entry name" value="ThiamineP_synth_sf"/>
</dbReference>
<dbReference type="AlphaFoldDB" id="A0A059E7I3"/>
<evidence type="ECO:0000259" key="3">
    <source>
        <dbReference type="Pfam" id="PF02581"/>
    </source>
</evidence>
<organism evidence="4 5">
    <name type="scientific">Hyphomonas atlantica</name>
    <dbReference type="NCBI Taxonomy" id="1280948"/>
    <lineage>
        <taxon>Bacteria</taxon>
        <taxon>Pseudomonadati</taxon>
        <taxon>Pseudomonadota</taxon>
        <taxon>Alphaproteobacteria</taxon>
        <taxon>Hyphomonadales</taxon>
        <taxon>Hyphomonadaceae</taxon>
        <taxon>Hyphomonas</taxon>
    </lineage>
</organism>
<dbReference type="eggNOG" id="COG0352">
    <property type="taxonomic scope" value="Bacteria"/>
</dbReference>
<proteinExistence type="predicted"/>
<accession>A0A059E7I3</accession>
<name>A0A059E7I3_9PROT</name>
<dbReference type="CDD" id="cd00564">
    <property type="entry name" value="TMP_TenI"/>
    <property type="match status" value="1"/>
</dbReference>
<keyword evidence="5" id="KW-1185">Reference proteome</keyword>
<dbReference type="InterPro" id="IPR013785">
    <property type="entry name" value="Aldolase_TIM"/>
</dbReference>
<feature type="domain" description="Thiamine phosphate synthase/TenI" evidence="3">
    <location>
        <begin position="51"/>
        <end position="201"/>
    </location>
</feature>
<dbReference type="GO" id="GO:0009228">
    <property type="term" value="P:thiamine biosynthetic process"/>
    <property type="evidence" value="ECO:0007669"/>
    <property type="project" value="UniProtKB-KW"/>
</dbReference>
<dbReference type="SUPFAM" id="SSF51391">
    <property type="entry name" value="Thiamin phosphate synthase"/>
    <property type="match status" value="1"/>
</dbReference>
<evidence type="ECO:0000256" key="2">
    <source>
        <dbReference type="ARBA" id="ARBA00022977"/>
    </source>
</evidence>
<evidence type="ECO:0000313" key="5">
    <source>
        <dbReference type="Proteomes" id="UP000024547"/>
    </source>
</evidence>
<protein>
    <recommendedName>
        <fullName evidence="3">Thiamine phosphate synthase/TenI domain-containing protein</fullName>
    </recommendedName>
</protein>
<dbReference type="OrthoDB" id="7630333at2"/>
<gene>
    <name evidence="4" type="ORF">HY36_14765</name>
</gene>
<dbReference type="Proteomes" id="UP000024547">
    <property type="component" value="Unassembled WGS sequence"/>
</dbReference>
<dbReference type="Gene3D" id="3.20.20.70">
    <property type="entry name" value="Aldolase class I"/>
    <property type="match status" value="1"/>
</dbReference>
<evidence type="ECO:0000256" key="1">
    <source>
        <dbReference type="ARBA" id="ARBA00004948"/>
    </source>
</evidence>
<sequence>MVQKPQSDARRKLISAARCAGHHLPSWLPLALFLTDPKRTPDPISVAENLPAGWGIVYRHFGAKHRLWQARQLAEIANRRGLALLIAADPVLAVKVGAAGVHWPFAQRYAARKWRARFDLMSVSAHGGDELRQVKPDVFDAALVSAVFPSTSPSAGTPIGSHQIRVLSRQSGIPVYALGGINSRNAACVSGSAGLAAIEGIQDAFGP</sequence>
<dbReference type="GO" id="GO:0004789">
    <property type="term" value="F:thiamine-phosphate diphosphorylase activity"/>
    <property type="evidence" value="ECO:0007669"/>
    <property type="project" value="TreeGrafter"/>
</dbReference>
<keyword evidence="2" id="KW-0784">Thiamine biosynthesis</keyword>
<dbReference type="PANTHER" id="PTHR20857:SF23">
    <property type="entry name" value="THIAMINE BIOSYNTHETIC BIFUNCTIONAL ENZYME"/>
    <property type="match status" value="1"/>
</dbReference>
<dbReference type="PATRIC" id="fig|1280948.3.peg.1188"/>
<comment type="caution">
    <text evidence="4">The sequence shown here is derived from an EMBL/GenBank/DDBJ whole genome shotgun (WGS) entry which is preliminary data.</text>
</comment>
<dbReference type="STRING" id="1280948.HY36_14765"/>
<reference evidence="4 5" key="1">
    <citation type="journal article" date="2014" name="Antonie Van Leeuwenhoek">
        <title>Hyphomonas beringensis sp. nov. and Hyphomonas chukchiensis sp. nov., isolated from surface seawater of the Bering Sea and Chukchi Sea.</title>
        <authorList>
            <person name="Li C."/>
            <person name="Lai Q."/>
            <person name="Li G."/>
            <person name="Dong C."/>
            <person name="Wang J."/>
            <person name="Liao Y."/>
            <person name="Shao Z."/>
        </authorList>
    </citation>
    <scope>NUCLEOTIDE SEQUENCE [LARGE SCALE GENOMIC DNA]</scope>
    <source>
        <strain evidence="4 5">22II1-22F38</strain>
    </source>
</reference>
<dbReference type="GO" id="GO:0005737">
    <property type="term" value="C:cytoplasm"/>
    <property type="evidence" value="ECO:0007669"/>
    <property type="project" value="TreeGrafter"/>
</dbReference>